<dbReference type="GO" id="GO:0003723">
    <property type="term" value="F:RNA binding"/>
    <property type="evidence" value="ECO:0007669"/>
    <property type="project" value="UniProtKB-KW"/>
</dbReference>
<dbReference type="PROSITE" id="PS50889">
    <property type="entry name" value="S4"/>
    <property type="match status" value="1"/>
</dbReference>
<dbReference type="GO" id="GO:0000455">
    <property type="term" value="P:enzyme-directed rRNA pseudouridine synthesis"/>
    <property type="evidence" value="ECO:0007669"/>
    <property type="project" value="TreeGrafter"/>
</dbReference>
<dbReference type="CDD" id="cd02869">
    <property type="entry name" value="PseudoU_synth_RluA_like"/>
    <property type="match status" value="1"/>
</dbReference>
<keyword evidence="4" id="KW-0694">RNA-binding</keyword>
<dbReference type="OrthoDB" id="9807829at2"/>
<dbReference type="Pfam" id="PF01479">
    <property type="entry name" value="S4"/>
    <property type="match status" value="1"/>
</dbReference>
<dbReference type="PANTHER" id="PTHR21600:SF44">
    <property type="entry name" value="RIBOSOMAL LARGE SUBUNIT PSEUDOURIDINE SYNTHASE D"/>
    <property type="match status" value="1"/>
</dbReference>
<evidence type="ECO:0000256" key="5">
    <source>
        <dbReference type="SAM" id="MobiDB-lite"/>
    </source>
</evidence>
<keyword evidence="2" id="KW-0413">Isomerase</keyword>
<evidence type="ECO:0000313" key="7">
    <source>
        <dbReference type="EMBL" id="PJJ40748.1"/>
    </source>
</evidence>
<dbReference type="InterPro" id="IPR006145">
    <property type="entry name" value="PsdUridine_synth_RsuA/RluA"/>
</dbReference>
<dbReference type="Gene3D" id="3.30.2350.10">
    <property type="entry name" value="Pseudouridine synthase"/>
    <property type="match status" value="1"/>
</dbReference>
<accession>A0A2M9A521</accession>
<proteinExistence type="inferred from homology"/>
<organism evidence="7 8">
    <name type="scientific">Hallerella succinigenes</name>
    <dbReference type="NCBI Taxonomy" id="1896222"/>
    <lineage>
        <taxon>Bacteria</taxon>
        <taxon>Pseudomonadati</taxon>
        <taxon>Fibrobacterota</taxon>
        <taxon>Fibrobacteria</taxon>
        <taxon>Fibrobacterales</taxon>
        <taxon>Fibrobacteraceae</taxon>
        <taxon>Hallerella</taxon>
    </lineage>
</organism>
<evidence type="ECO:0000256" key="3">
    <source>
        <dbReference type="PIRSR" id="PIRSR606225-1"/>
    </source>
</evidence>
<feature type="active site" evidence="3">
    <location>
        <position position="150"/>
    </location>
</feature>
<dbReference type="InterPro" id="IPR020103">
    <property type="entry name" value="PsdUridine_synth_cat_dom_sf"/>
</dbReference>
<dbReference type="CDD" id="cd00165">
    <property type="entry name" value="S4"/>
    <property type="match status" value="1"/>
</dbReference>
<name>A0A2M9A521_9BACT</name>
<feature type="region of interest" description="Disordered" evidence="5">
    <location>
        <begin position="356"/>
        <end position="378"/>
    </location>
</feature>
<dbReference type="SMART" id="SM00363">
    <property type="entry name" value="S4"/>
    <property type="match status" value="1"/>
</dbReference>
<dbReference type="AlphaFoldDB" id="A0A2M9A521"/>
<dbReference type="GO" id="GO:0120159">
    <property type="term" value="F:rRNA pseudouridine synthase activity"/>
    <property type="evidence" value="ECO:0007669"/>
    <property type="project" value="UniProtKB-ARBA"/>
</dbReference>
<evidence type="ECO:0000256" key="4">
    <source>
        <dbReference type="PROSITE-ProRule" id="PRU00182"/>
    </source>
</evidence>
<dbReference type="PANTHER" id="PTHR21600">
    <property type="entry name" value="MITOCHONDRIAL RNA PSEUDOURIDINE SYNTHASE"/>
    <property type="match status" value="1"/>
</dbReference>
<evidence type="ECO:0000313" key="8">
    <source>
        <dbReference type="Proteomes" id="UP000231134"/>
    </source>
</evidence>
<reference evidence="7 8" key="1">
    <citation type="submission" date="2017-11" db="EMBL/GenBank/DDBJ databases">
        <title>Animal gut microbial communities from fecal samples from Wisconsin, USA.</title>
        <authorList>
            <person name="Neumann A."/>
        </authorList>
    </citation>
    <scope>NUCLEOTIDE SEQUENCE [LARGE SCALE GENOMIC DNA]</scope>
    <source>
        <strain evidence="7 8">UWS3</strain>
    </source>
</reference>
<dbReference type="InterPro" id="IPR006225">
    <property type="entry name" value="PsdUridine_synth_RluC/D"/>
</dbReference>
<dbReference type="NCBIfam" id="TIGR00005">
    <property type="entry name" value="rluA_subfam"/>
    <property type="match status" value="1"/>
</dbReference>
<sequence>MQKKTTKNPSPEFPKFVISEKDVGERLDKFLQAKLKDYSRTDVQKLITEGHVVAGGSVAKKNLRLTEGMLVALDALPQKEASELKPEKMKLNIVYEDDDVAVIFKPRGVVVHPGAGALSGTLAAGLLYHFKDKLSTVNGPLRPGIVHRLDKDTPGLMVVAKNDKAHRSLAKQLETRTLHRKYEALIWGHPRDLSGEIELPVGRDPKSRVRMAVVRDGKYAKTRYKAKEFFAIATLMEYELDTGRTHQIRVHSRYTGHPIVGDPIYEGREASLHRIPPLYHDTAEELLKIAPAQLLQAVEIMFVHPKTRKKMTFSVPLEKPFEKAVKFLEKECLQKAPTFDEDSSFRDFDEAEVNHPYLEEDPIEEEESDYEEEPVKERLTRAERLAMKKERIKKRKAIEAEKREKKAKREAEKRGEVYVKKASDTVTGYEPTIDPAYLE</sequence>
<keyword evidence="8" id="KW-1185">Reference proteome</keyword>
<dbReference type="InterPro" id="IPR050188">
    <property type="entry name" value="RluA_PseudoU_synthase"/>
</dbReference>
<dbReference type="SUPFAM" id="SSF55120">
    <property type="entry name" value="Pseudouridine synthase"/>
    <property type="match status" value="1"/>
</dbReference>
<comment type="caution">
    <text evidence="7">The sequence shown here is derived from an EMBL/GenBank/DDBJ whole genome shotgun (WGS) entry which is preliminary data.</text>
</comment>
<dbReference type="EMBL" id="PGEX01000001">
    <property type="protein sequence ID" value="PJJ40748.1"/>
    <property type="molecule type" value="Genomic_DNA"/>
</dbReference>
<dbReference type="InterPro" id="IPR036986">
    <property type="entry name" value="S4_RNA-bd_sf"/>
</dbReference>
<dbReference type="RefSeq" id="WP_100424801.1">
    <property type="nucleotide sequence ID" value="NZ_PGEX01000001.1"/>
</dbReference>
<dbReference type="InterPro" id="IPR002942">
    <property type="entry name" value="S4_RNA-bd"/>
</dbReference>
<dbReference type="SUPFAM" id="SSF55174">
    <property type="entry name" value="Alpha-L RNA-binding motif"/>
    <property type="match status" value="1"/>
</dbReference>
<gene>
    <name evidence="7" type="ORF">BGX16_0690</name>
</gene>
<evidence type="ECO:0000256" key="2">
    <source>
        <dbReference type="ARBA" id="ARBA00023235"/>
    </source>
</evidence>
<dbReference type="Proteomes" id="UP000231134">
    <property type="component" value="Unassembled WGS sequence"/>
</dbReference>
<feature type="domain" description="RNA-binding S4" evidence="6">
    <location>
        <begin position="25"/>
        <end position="82"/>
    </location>
</feature>
<comment type="similarity">
    <text evidence="1">Belongs to the pseudouridine synthase RluA family.</text>
</comment>
<dbReference type="Gene3D" id="3.10.290.10">
    <property type="entry name" value="RNA-binding S4 domain"/>
    <property type="match status" value="1"/>
</dbReference>
<dbReference type="Pfam" id="PF00849">
    <property type="entry name" value="PseudoU_synth_2"/>
    <property type="match status" value="1"/>
</dbReference>
<evidence type="ECO:0000256" key="1">
    <source>
        <dbReference type="ARBA" id="ARBA00010876"/>
    </source>
</evidence>
<feature type="compositionally biased region" description="Acidic residues" evidence="5">
    <location>
        <begin position="359"/>
        <end position="372"/>
    </location>
</feature>
<evidence type="ECO:0000259" key="6">
    <source>
        <dbReference type="SMART" id="SM00363"/>
    </source>
</evidence>
<protein>
    <submittedName>
        <fullName evidence="7">RluA family pseudouridine synthase</fullName>
    </submittedName>
</protein>